<dbReference type="Ensembl" id="ENSBIXT00005013663.1">
    <property type="protein sequence ID" value="ENSBIXP00005028515.1"/>
    <property type="gene ID" value="ENSBIXG00005000136.1"/>
</dbReference>
<dbReference type="GeneTree" id="ENSGT00950000183046"/>
<dbReference type="Ensembl" id="ENSBIXT00000004891.1">
    <property type="protein sequence ID" value="ENSBIXP00000030157.1"/>
    <property type="gene ID" value="ENSBIXG00000012014.1"/>
</dbReference>
<evidence type="ECO:0000256" key="5">
    <source>
        <dbReference type="ARBA" id="ARBA00022692"/>
    </source>
</evidence>
<evidence type="ECO:0000256" key="9">
    <source>
        <dbReference type="SAM" id="Phobius"/>
    </source>
</evidence>
<feature type="transmembrane region" description="Helical" evidence="9">
    <location>
        <begin position="404"/>
        <end position="424"/>
    </location>
</feature>
<comment type="similarity">
    <text evidence="2">Belongs to the nucleotide-sugar transporter family. SLC35B subfamily.</text>
</comment>
<comment type="subcellular location">
    <subcellularLocation>
        <location evidence="1">Membrane</location>
        <topology evidence="1">Multi-pass membrane protein</topology>
    </subcellularLocation>
</comment>
<dbReference type="PANTHER" id="PTHR14972:SF7">
    <property type="entry name" value="PROTEIN FAM117A"/>
    <property type="match status" value="1"/>
</dbReference>
<dbReference type="Proteomes" id="UP000314981">
    <property type="component" value="Chromosome 19"/>
</dbReference>
<reference evidence="12 13" key="1">
    <citation type="submission" date="2018-11" db="EMBL/GenBank/DDBJ databases">
        <title>Haplotype-resolved cattle genomes.</title>
        <authorList>
            <person name="Low W.Y."/>
            <person name="Tearle R."/>
            <person name="Bickhart D.M."/>
            <person name="Rosen B.D."/>
            <person name="Koren S."/>
            <person name="Rhie A."/>
            <person name="Hiendleder S."/>
            <person name="Phillippy A.M."/>
            <person name="Smith T.P.L."/>
            <person name="Williams J.L."/>
        </authorList>
    </citation>
    <scope>NUCLEOTIDE SEQUENCE [LARGE SCALE GENOMIC DNA]</scope>
</reference>
<accession>A0A4W2DUT2</accession>
<keyword evidence="4" id="KW-0597">Phosphoprotein</keyword>
<gene>
    <name evidence="10" type="primary">SLC35B1</name>
    <name evidence="11" type="synonym">FAM117A</name>
</gene>
<evidence type="ECO:0000313" key="10">
    <source>
        <dbReference type="Ensembl" id="ENSBIXP00000030157.1"/>
    </source>
</evidence>
<dbReference type="InterPro" id="IPR013657">
    <property type="entry name" value="SCL35B1-4/HUT1"/>
</dbReference>
<evidence type="ECO:0000256" key="8">
    <source>
        <dbReference type="SAM" id="MobiDB-lite"/>
    </source>
</evidence>
<dbReference type="InterPro" id="IPR037185">
    <property type="entry name" value="EmrE-like"/>
</dbReference>
<feature type="region of interest" description="Disordered" evidence="8">
    <location>
        <begin position="160"/>
        <end position="204"/>
    </location>
</feature>
<keyword evidence="12" id="KW-1185">Reference proteome</keyword>
<feature type="region of interest" description="Disordered" evidence="8">
    <location>
        <begin position="1"/>
        <end position="44"/>
    </location>
</feature>
<keyword evidence="3" id="KW-0813">Transport</keyword>
<feature type="transmembrane region" description="Helical" evidence="9">
    <location>
        <begin position="368"/>
        <end position="392"/>
    </location>
</feature>
<dbReference type="STRING" id="30522.A0A4W2DUT2"/>
<feature type="transmembrane region" description="Helical" evidence="9">
    <location>
        <begin position="558"/>
        <end position="585"/>
    </location>
</feature>
<feature type="transmembrane region" description="Helical" evidence="9">
    <location>
        <begin position="487"/>
        <end position="507"/>
    </location>
</feature>
<evidence type="ECO:0000256" key="3">
    <source>
        <dbReference type="ARBA" id="ARBA00022448"/>
    </source>
</evidence>
<reference evidence="10" key="2">
    <citation type="submission" date="2025-05" db="UniProtKB">
        <authorList>
            <consortium name="Ensembl"/>
        </authorList>
    </citation>
    <scope>IDENTIFICATION</scope>
</reference>
<keyword evidence="6 9" id="KW-1133">Transmembrane helix</keyword>
<evidence type="ECO:0000256" key="6">
    <source>
        <dbReference type="ARBA" id="ARBA00022989"/>
    </source>
</evidence>
<feature type="compositionally biased region" description="Low complexity" evidence="8">
    <location>
        <begin position="267"/>
        <end position="281"/>
    </location>
</feature>
<evidence type="ECO:0000256" key="2">
    <source>
        <dbReference type="ARBA" id="ARBA00010694"/>
    </source>
</evidence>
<dbReference type="GO" id="GO:0016020">
    <property type="term" value="C:membrane"/>
    <property type="evidence" value="ECO:0007669"/>
    <property type="project" value="UniProtKB-SubCell"/>
</dbReference>
<keyword evidence="5 9" id="KW-0812">Transmembrane</keyword>
<dbReference type="InterPro" id="IPR026642">
    <property type="entry name" value="Glcci1/FAM117"/>
</dbReference>
<evidence type="ECO:0000313" key="11">
    <source>
        <dbReference type="Ensembl" id="ENSBIXP00005028515.1"/>
    </source>
</evidence>
<feature type="transmembrane region" description="Helical" evidence="9">
    <location>
        <begin position="597"/>
        <end position="628"/>
    </location>
</feature>
<dbReference type="GO" id="GO:0055085">
    <property type="term" value="P:transmembrane transport"/>
    <property type="evidence" value="ECO:0007669"/>
    <property type="project" value="InterPro"/>
</dbReference>
<dbReference type="Pfam" id="PF15388">
    <property type="entry name" value="FAM117"/>
    <property type="match status" value="1"/>
</dbReference>
<dbReference type="Proteomes" id="UP000429181">
    <property type="component" value="Chromosome 19"/>
</dbReference>
<dbReference type="SUPFAM" id="SSF103481">
    <property type="entry name" value="Multidrug resistance efflux transporter EmrE"/>
    <property type="match status" value="2"/>
</dbReference>
<feature type="transmembrane region" description="Helical" evidence="9">
    <location>
        <begin position="457"/>
        <end position="475"/>
    </location>
</feature>
<protein>
    <submittedName>
        <fullName evidence="10">Family with sequence similarity 117 member A</fullName>
    </submittedName>
    <submittedName>
        <fullName evidence="11">Solute carrier family 35 member B1</fullName>
    </submittedName>
</protein>
<proteinExistence type="inferred from homology"/>
<dbReference type="PANTHER" id="PTHR14972">
    <property type="entry name" value="AGAP011572-PA"/>
    <property type="match status" value="1"/>
</dbReference>
<feature type="compositionally biased region" description="Gly residues" evidence="8">
    <location>
        <begin position="1"/>
        <end position="25"/>
    </location>
</feature>
<feature type="transmembrane region" description="Helical" evidence="9">
    <location>
        <begin position="527"/>
        <end position="546"/>
    </location>
</feature>
<evidence type="ECO:0000256" key="7">
    <source>
        <dbReference type="ARBA" id="ARBA00023136"/>
    </source>
</evidence>
<feature type="region of interest" description="Disordered" evidence="8">
    <location>
        <begin position="243"/>
        <end position="316"/>
    </location>
</feature>
<dbReference type="Pfam" id="PF08449">
    <property type="entry name" value="UAA"/>
    <property type="match status" value="1"/>
</dbReference>
<sequence length="641" mass="69514">MAGAAAGGRGGGAWGPGRGGAGGLRRGCSPPVPAGSPRAGLQPLRATVPFQLQQPHQRRDGGGRAASVPCSVAPEKPVCRPQPPQVRRTFSLDTILSSYLLGQWPRDADGAFTCCTNDKATQTPLSWQELEGERAISCTHKRSASWGSTDHRKEITKLKQQLQRTKLSRSGKEKERGSPLQGDRAVRGARRASPPSFPTGSPVLRLSPCLHRSLEGLNQELEEVFVKDQGEEELLRILEIPDGHRAPAPSQSGSCDHPLLLLEPGNLASSPSIPLASPQPSGQTSREEHRGAAEELASVPSDKASSPGHPTFLEDGSPSPVLAFAASPRPNHSYVFKREPPEGCERVRVFEEATTRGKYGEGAKQETFTFALTLVFIQCVVNAVFAKILIQFFDTARVDRTRSWLYAACSVSYLGAMVSSNSALQFVNYPTQVLGKSCKPIPVMLLGVTLLKKKYPMAKYLCVLLIVAGVALFMYKPKKVVGIEEHTIGYGELLLLLSLTLDGLTGVSQDHMRAHYQTGSNHMMLNINLWSTLLLGAGILFTGELWEFLSFAERYPTIVYNILLFGLTSALGQSFIFMTVVYFGPLTCSIITTTRKFFTILASVILFANPISPMQWVGTVLVFLGLGLDAKFGKGAKKTSH</sequence>
<dbReference type="AlphaFoldDB" id="A0A4W2DUT2"/>
<keyword evidence="7 9" id="KW-0472">Membrane</keyword>
<evidence type="ECO:0000313" key="12">
    <source>
        <dbReference type="Proteomes" id="UP000314981"/>
    </source>
</evidence>
<name>A0A4W2DUT2_BOBOX</name>
<evidence type="ECO:0000256" key="4">
    <source>
        <dbReference type="ARBA" id="ARBA00022553"/>
    </source>
</evidence>
<organism evidence="10 12">
    <name type="scientific">Bos indicus x Bos taurus</name>
    <name type="common">Hybrid cattle</name>
    <dbReference type="NCBI Taxonomy" id="30522"/>
    <lineage>
        <taxon>Eukaryota</taxon>
        <taxon>Metazoa</taxon>
        <taxon>Chordata</taxon>
        <taxon>Craniata</taxon>
        <taxon>Vertebrata</taxon>
        <taxon>Euteleostomi</taxon>
        <taxon>Mammalia</taxon>
        <taxon>Eutheria</taxon>
        <taxon>Laurasiatheria</taxon>
        <taxon>Artiodactyla</taxon>
        <taxon>Ruminantia</taxon>
        <taxon>Pecora</taxon>
        <taxon>Bovidae</taxon>
        <taxon>Bovinae</taxon>
        <taxon>Bos</taxon>
    </lineage>
</organism>
<evidence type="ECO:0000256" key="1">
    <source>
        <dbReference type="ARBA" id="ARBA00004141"/>
    </source>
</evidence>
<evidence type="ECO:0000313" key="13">
    <source>
        <dbReference type="Proteomes" id="UP000429181"/>
    </source>
</evidence>